<dbReference type="PANTHER" id="PTHR15286:SF15">
    <property type="entry name" value="MERU, ISOFORM A"/>
    <property type="match status" value="1"/>
</dbReference>
<name>A0A9N9RNG8_9DIPT</name>
<dbReference type="PANTHER" id="PTHR15286">
    <property type="entry name" value="RAS-ASSOCIATING DOMAIN CONTAINING PROTEIN"/>
    <property type="match status" value="1"/>
</dbReference>
<dbReference type="InterPro" id="IPR033593">
    <property type="entry name" value="N-RASSF"/>
</dbReference>
<evidence type="ECO:0000313" key="2">
    <source>
        <dbReference type="EMBL" id="CAG9799513.1"/>
    </source>
</evidence>
<dbReference type="AlphaFoldDB" id="A0A9N9RNG8"/>
<dbReference type="Proteomes" id="UP001153620">
    <property type="component" value="Chromosome 1"/>
</dbReference>
<evidence type="ECO:0000256" key="1">
    <source>
        <dbReference type="SAM" id="MobiDB-lite"/>
    </source>
</evidence>
<reference evidence="2" key="1">
    <citation type="submission" date="2022-01" db="EMBL/GenBank/DDBJ databases">
        <authorList>
            <person name="King R."/>
        </authorList>
    </citation>
    <scope>NUCLEOTIDE SEQUENCE</scope>
</reference>
<dbReference type="Gene3D" id="3.10.20.90">
    <property type="entry name" value="Phosphatidylinositol 3-kinase Catalytic Subunit, Chain A, domain 1"/>
    <property type="match status" value="1"/>
</dbReference>
<dbReference type="SUPFAM" id="SSF54236">
    <property type="entry name" value="Ubiquitin-like"/>
    <property type="match status" value="1"/>
</dbReference>
<keyword evidence="3" id="KW-1185">Reference proteome</keyword>
<evidence type="ECO:0000313" key="3">
    <source>
        <dbReference type="Proteomes" id="UP001153620"/>
    </source>
</evidence>
<dbReference type="OrthoDB" id="10034447at2759"/>
<feature type="region of interest" description="Disordered" evidence="1">
    <location>
        <begin position="24"/>
        <end position="45"/>
    </location>
</feature>
<dbReference type="EMBL" id="OU895877">
    <property type="protein sequence ID" value="CAG9799513.1"/>
    <property type="molecule type" value="Genomic_DNA"/>
</dbReference>
<organism evidence="2 3">
    <name type="scientific">Chironomus riparius</name>
    <dbReference type="NCBI Taxonomy" id="315576"/>
    <lineage>
        <taxon>Eukaryota</taxon>
        <taxon>Metazoa</taxon>
        <taxon>Ecdysozoa</taxon>
        <taxon>Arthropoda</taxon>
        <taxon>Hexapoda</taxon>
        <taxon>Insecta</taxon>
        <taxon>Pterygota</taxon>
        <taxon>Neoptera</taxon>
        <taxon>Endopterygota</taxon>
        <taxon>Diptera</taxon>
        <taxon>Nematocera</taxon>
        <taxon>Chironomoidea</taxon>
        <taxon>Chironomidae</taxon>
        <taxon>Chironominae</taxon>
        <taxon>Chironomus</taxon>
    </lineage>
</organism>
<proteinExistence type="predicted"/>
<evidence type="ECO:0008006" key="4">
    <source>
        <dbReference type="Google" id="ProtNLM"/>
    </source>
</evidence>
<accession>A0A9N9RNG8</accession>
<sequence length="364" mass="42753">MAPTQNSTLINLINDDIKSITSERLSPISVQEESSDNSDNESELTEEIPIYINQVPRYISGVNRRTTCNDIIKALIDDELANTKASKQLICDPSHYILYERFQDIEHALAGDELIYELWQNWGDNRRDVQFRLKINKEFEIEMRENEQKYRAKDKKIRKNGIKKLLKKVLQQGEMIQKHLNEINHHQHPQNHFYLEPCSENSDFEIAQCDDGVSTLPSMSRWNNAVVTDTEDELFLIIENHNDNDSGVFISKEQRSFHEMEIDECKISMASTPKRKFRNDRDFESLKDHAINDIQCVESFTRTSCKFELIHKELKSEMNNVKEIIDQEHSFLRQINRRRSSLDNITFDNTLFSEFCDNNETVIL</sequence>
<protein>
    <recommendedName>
        <fullName evidence="4">Ras-associating domain-containing protein</fullName>
    </recommendedName>
</protein>
<gene>
    <name evidence="2" type="ORF">CHIRRI_LOCUS2478</name>
</gene>
<dbReference type="InterPro" id="IPR029071">
    <property type="entry name" value="Ubiquitin-like_domsf"/>
</dbReference>
<feature type="compositionally biased region" description="Acidic residues" evidence="1">
    <location>
        <begin position="33"/>
        <end position="45"/>
    </location>
</feature>
<reference evidence="2" key="2">
    <citation type="submission" date="2022-10" db="EMBL/GenBank/DDBJ databases">
        <authorList>
            <consortium name="ENA_rothamsted_submissions"/>
            <consortium name="culmorum"/>
            <person name="King R."/>
        </authorList>
    </citation>
    <scope>NUCLEOTIDE SEQUENCE</scope>
</reference>